<protein>
    <submittedName>
        <fullName evidence="1">Uncharacterized protein</fullName>
    </submittedName>
</protein>
<accession>A0A834LYQ4</accession>
<name>A0A834LYQ4_RHYFE</name>
<evidence type="ECO:0000313" key="1">
    <source>
        <dbReference type="EMBL" id="KAF7265271.1"/>
    </source>
</evidence>
<dbReference type="Proteomes" id="UP000625711">
    <property type="component" value="Unassembled WGS sequence"/>
</dbReference>
<gene>
    <name evidence="1" type="ORF">GWI33_021265</name>
</gene>
<comment type="caution">
    <text evidence="1">The sequence shown here is derived from an EMBL/GenBank/DDBJ whole genome shotgun (WGS) entry which is preliminary data.</text>
</comment>
<proteinExistence type="predicted"/>
<organism evidence="1 2">
    <name type="scientific">Rhynchophorus ferrugineus</name>
    <name type="common">Red palm weevil</name>
    <name type="synonym">Curculio ferrugineus</name>
    <dbReference type="NCBI Taxonomy" id="354439"/>
    <lineage>
        <taxon>Eukaryota</taxon>
        <taxon>Metazoa</taxon>
        <taxon>Ecdysozoa</taxon>
        <taxon>Arthropoda</taxon>
        <taxon>Hexapoda</taxon>
        <taxon>Insecta</taxon>
        <taxon>Pterygota</taxon>
        <taxon>Neoptera</taxon>
        <taxon>Endopterygota</taxon>
        <taxon>Coleoptera</taxon>
        <taxon>Polyphaga</taxon>
        <taxon>Cucujiformia</taxon>
        <taxon>Curculionidae</taxon>
        <taxon>Dryophthorinae</taxon>
        <taxon>Rhynchophorus</taxon>
    </lineage>
</organism>
<reference evidence="1" key="1">
    <citation type="submission" date="2020-08" db="EMBL/GenBank/DDBJ databases">
        <title>Genome sequencing and assembly of the red palm weevil Rhynchophorus ferrugineus.</title>
        <authorList>
            <person name="Dias G.B."/>
            <person name="Bergman C.M."/>
            <person name="Manee M."/>
        </authorList>
    </citation>
    <scope>NUCLEOTIDE SEQUENCE</scope>
    <source>
        <strain evidence="1">AA-2017</strain>
        <tissue evidence="1">Whole larva</tissue>
    </source>
</reference>
<sequence length="97" mass="11119">MSTKDSLRSGLPKEVVTDQNIKKNHKIILNDRKLKLNEIADPLKISTERVWMKHGSVISLRNHLNGLHTMNPLQSVGKVGWRGYVVCIFECARNNFH</sequence>
<dbReference type="OrthoDB" id="8189655at2759"/>
<evidence type="ECO:0000313" key="2">
    <source>
        <dbReference type="Proteomes" id="UP000625711"/>
    </source>
</evidence>
<dbReference type="EMBL" id="JAACXV010014634">
    <property type="protein sequence ID" value="KAF7265271.1"/>
    <property type="molecule type" value="Genomic_DNA"/>
</dbReference>
<dbReference type="AlphaFoldDB" id="A0A834LYQ4"/>
<keyword evidence="2" id="KW-1185">Reference proteome</keyword>